<evidence type="ECO:0000313" key="2">
    <source>
        <dbReference type="EMBL" id="BAO45248.1"/>
    </source>
</evidence>
<keyword evidence="3" id="KW-1185">Reference proteome</keyword>
<accession>A0A7U6JIZ0</accession>
<keyword evidence="1" id="KW-0812">Transmembrane</keyword>
<gene>
    <name evidence="2" type="ORF">TBH_C2338</name>
</gene>
<dbReference type="AlphaFoldDB" id="A0A7U6JIZ0"/>
<evidence type="ECO:0000313" key="3">
    <source>
        <dbReference type="Proteomes" id="UP000031631"/>
    </source>
</evidence>
<dbReference type="KEGG" id="tbn:TBH_C2338"/>
<dbReference type="Pfam" id="PF16074">
    <property type="entry name" value="PilW"/>
    <property type="match status" value="1"/>
</dbReference>
<dbReference type="Pfam" id="PF07963">
    <property type="entry name" value="N_methyl"/>
    <property type="match status" value="1"/>
</dbReference>
<evidence type="ECO:0008006" key="4">
    <source>
        <dbReference type="Google" id="ProtNLM"/>
    </source>
</evidence>
<keyword evidence="1" id="KW-1133">Transmembrane helix</keyword>
<protein>
    <recommendedName>
        <fullName evidence="4">Prepilin-type N-terminal cleavage/methylation domain-containing protein</fullName>
    </recommendedName>
</protein>
<dbReference type="Proteomes" id="UP000031631">
    <property type="component" value="Chromosome"/>
</dbReference>
<organism evidence="2 3">
    <name type="scientific">Thiolapillus brandeum</name>
    <dbReference type="NCBI Taxonomy" id="1076588"/>
    <lineage>
        <taxon>Bacteria</taxon>
        <taxon>Pseudomonadati</taxon>
        <taxon>Pseudomonadota</taxon>
        <taxon>Gammaproteobacteria</taxon>
        <taxon>Chromatiales</taxon>
        <taxon>Sedimenticolaceae</taxon>
        <taxon>Thiolapillus</taxon>
    </lineage>
</organism>
<dbReference type="EMBL" id="AP012273">
    <property type="protein sequence ID" value="BAO45248.1"/>
    <property type="molecule type" value="Genomic_DNA"/>
</dbReference>
<dbReference type="GO" id="GO:0043683">
    <property type="term" value="P:type IV pilus assembly"/>
    <property type="evidence" value="ECO:0007669"/>
    <property type="project" value="InterPro"/>
</dbReference>
<dbReference type="InterPro" id="IPR012902">
    <property type="entry name" value="N_methyl_site"/>
</dbReference>
<dbReference type="InterPro" id="IPR032092">
    <property type="entry name" value="PilW"/>
</dbReference>
<name>A0A7U6JIZ0_9GAMM</name>
<keyword evidence="1" id="KW-0472">Membrane</keyword>
<proteinExistence type="predicted"/>
<sequence>MPGTKQTQKGFSLVSLMVAMAIGLFLIGAVIKIYIDSKNSFNTRNVVAEVAENTRFALDDMRRILVMAGRGVRAIEDQFSNRRPFPDISASGIVDGGSSGSDTIAIRYRRGPSCGAYQDVGAGNRPSMVRFYVTDNSGDGSADDLVCELTTYGAGGSTTTRTLVSGVQKLKAIYGVDDDADGYADRYLTPSQIGTASSPGISIPPGANTPWAKVVSIRIGLMTGSESTLPNSMTDQDTSSTLNVLGLSISKPDTDHLYRVTTTTLALRNLNPVIQRQ</sequence>
<evidence type="ECO:0000256" key="1">
    <source>
        <dbReference type="SAM" id="Phobius"/>
    </source>
</evidence>
<feature type="transmembrane region" description="Helical" evidence="1">
    <location>
        <begin position="12"/>
        <end position="35"/>
    </location>
</feature>
<reference evidence="2 3" key="1">
    <citation type="journal article" date="2014" name="PLoS ONE">
        <title>Physiological and genomic features of a novel sulfur-oxidizing gammaproteobacterium belonging to a previously uncultivated symbiotic lineage isolated from a hydrothermal vent.</title>
        <authorList>
            <person name="Nunoura T."/>
            <person name="Takaki Y."/>
            <person name="Kazama H."/>
            <person name="Kakuta J."/>
            <person name="Shimamura S."/>
            <person name="Makita H."/>
            <person name="Hirai M."/>
            <person name="Miyazaki M."/>
            <person name="Takai K."/>
        </authorList>
    </citation>
    <scope>NUCLEOTIDE SEQUENCE [LARGE SCALE GENOMIC DNA]</scope>
    <source>
        <strain evidence="2 3">Hiromi1</strain>
    </source>
</reference>